<protein>
    <recommendedName>
        <fullName evidence="5">PEP-CTERM protein-sorting domain-containing protein</fullName>
    </recommendedName>
</protein>
<name>A0A7W7AIU4_9SPHN</name>
<evidence type="ECO:0000256" key="2">
    <source>
        <dbReference type="SAM" id="SignalP"/>
    </source>
</evidence>
<dbReference type="RefSeq" id="WP_184111934.1">
    <property type="nucleotide sequence ID" value="NZ_JACHNY010000001.1"/>
</dbReference>
<feature type="compositionally biased region" description="Pro residues" evidence="1">
    <location>
        <begin position="163"/>
        <end position="177"/>
    </location>
</feature>
<comment type="caution">
    <text evidence="3">The sequence shown here is derived from an EMBL/GenBank/DDBJ whole genome shotgun (WGS) entry which is preliminary data.</text>
</comment>
<evidence type="ECO:0000313" key="4">
    <source>
        <dbReference type="Proteomes" id="UP000574769"/>
    </source>
</evidence>
<keyword evidence="2" id="KW-0732">Signal</keyword>
<dbReference type="AlphaFoldDB" id="A0A7W7AIU4"/>
<feature type="region of interest" description="Disordered" evidence="1">
    <location>
        <begin position="142"/>
        <end position="179"/>
    </location>
</feature>
<reference evidence="3 4" key="1">
    <citation type="submission" date="2020-08" db="EMBL/GenBank/DDBJ databases">
        <title>Genomic Encyclopedia of Type Strains, Phase IV (KMG-IV): sequencing the most valuable type-strain genomes for metagenomic binning, comparative biology and taxonomic classification.</title>
        <authorList>
            <person name="Goeker M."/>
        </authorList>
    </citation>
    <scope>NUCLEOTIDE SEQUENCE [LARGE SCALE GENOMIC DNA]</scope>
    <source>
        <strain evidence="3 4">DSM 15867</strain>
    </source>
</reference>
<dbReference type="InterPro" id="IPR013424">
    <property type="entry name" value="Ice-binding_C"/>
</dbReference>
<evidence type="ECO:0000313" key="3">
    <source>
        <dbReference type="EMBL" id="MBB4616827.1"/>
    </source>
</evidence>
<dbReference type="NCBIfam" id="TIGR02595">
    <property type="entry name" value="PEP_CTERM"/>
    <property type="match status" value="1"/>
</dbReference>
<feature type="signal peptide" evidence="2">
    <location>
        <begin position="1"/>
        <end position="21"/>
    </location>
</feature>
<organism evidence="3 4">
    <name type="scientific">Sphingomonas abaci</name>
    <dbReference type="NCBI Taxonomy" id="237611"/>
    <lineage>
        <taxon>Bacteria</taxon>
        <taxon>Pseudomonadati</taxon>
        <taxon>Pseudomonadota</taxon>
        <taxon>Alphaproteobacteria</taxon>
        <taxon>Sphingomonadales</taxon>
        <taxon>Sphingomonadaceae</taxon>
        <taxon>Sphingomonas</taxon>
    </lineage>
</organism>
<dbReference type="Proteomes" id="UP000574769">
    <property type="component" value="Unassembled WGS sequence"/>
</dbReference>
<feature type="compositionally biased region" description="Gly residues" evidence="1">
    <location>
        <begin position="143"/>
        <end position="159"/>
    </location>
</feature>
<feature type="chain" id="PRO_5030765339" description="PEP-CTERM protein-sorting domain-containing protein" evidence="2">
    <location>
        <begin position="22"/>
        <end position="211"/>
    </location>
</feature>
<proteinExistence type="predicted"/>
<evidence type="ECO:0000256" key="1">
    <source>
        <dbReference type="SAM" id="MobiDB-lite"/>
    </source>
</evidence>
<dbReference type="EMBL" id="JACHNY010000001">
    <property type="protein sequence ID" value="MBB4616827.1"/>
    <property type="molecule type" value="Genomic_DNA"/>
</dbReference>
<gene>
    <name evidence="3" type="ORF">GGQ96_000933</name>
</gene>
<evidence type="ECO:0008006" key="5">
    <source>
        <dbReference type="Google" id="ProtNLM"/>
    </source>
</evidence>
<sequence length="211" mass="21116">MRRLAWTLSTLSLLAMVPVVVSDHGRQMASAVAAALADPAALLDQRSPGARAAGALTQTKQRRLASRTGHAREPFVPVERVLAGERRRPGDGANIPGFVPAGGVETPLPGDAPPPVETAFLPSPGATGAGGGGASVPVAPIIGGNGGGTGIGGGGGSGGSTPSPTPTPTPEPSPVPEPATWLLTLTGFTALALALRRRVRHPVEQVRPDQA</sequence>
<keyword evidence="4" id="KW-1185">Reference proteome</keyword>
<accession>A0A7W7AIU4</accession>